<sequence length="45" mass="5580">MKNRDGKTILERKNLFSKFRSYFSFKILPVFPNFIEFQQIFTVFR</sequence>
<accession>U4TL62</accession>
<protein>
    <submittedName>
        <fullName evidence="1">Uncharacterized protein</fullName>
    </submittedName>
</protein>
<evidence type="ECO:0000313" key="1">
    <source>
        <dbReference type="EMBL" id="ERL64929.1"/>
    </source>
</evidence>
<dbReference type="AlphaFoldDB" id="U4TL62"/>
<organism evidence="1 2">
    <name type="scientific">Schleiferilactobacillus shenzhenensis LY-73</name>
    <dbReference type="NCBI Taxonomy" id="1231336"/>
    <lineage>
        <taxon>Bacteria</taxon>
        <taxon>Bacillati</taxon>
        <taxon>Bacillota</taxon>
        <taxon>Bacilli</taxon>
        <taxon>Lactobacillales</taxon>
        <taxon>Lactobacillaceae</taxon>
        <taxon>Schleiferilactobacillus</taxon>
    </lineage>
</organism>
<gene>
    <name evidence="1" type="ORF">L248_0533</name>
</gene>
<dbReference type="HOGENOM" id="CLU_3201439_0_0_9"/>
<evidence type="ECO:0000313" key="2">
    <source>
        <dbReference type="Proteomes" id="UP000030647"/>
    </source>
</evidence>
<reference evidence="2" key="1">
    <citation type="journal article" date="2013" name="Genome Announc.">
        <title>Whole-Genome Sequencing of Lactobacillus shenzhenensis Strain LY-73T.</title>
        <authorList>
            <person name="Lin Z."/>
            <person name="Liu Z."/>
            <person name="Yang R."/>
            <person name="Zou Y."/>
            <person name="Wan D."/>
            <person name="Chen J."/>
            <person name="Guo M."/>
            <person name="Zhao J."/>
            <person name="Fang C."/>
            <person name="Yang R."/>
            <person name="Liu F."/>
        </authorList>
    </citation>
    <scope>NUCLEOTIDE SEQUENCE [LARGE SCALE GENOMIC DNA]</scope>
    <source>
        <strain evidence="2">LY-73</strain>
    </source>
</reference>
<keyword evidence="2" id="KW-1185">Reference proteome</keyword>
<dbReference type="Proteomes" id="UP000030647">
    <property type="component" value="Unassembled WGS sequence"/>
</dbReference>
<name>U4TL62_9LACO</name>
<proteinExistence type="predicted"/>
<dbReference type="EMBL" id="KI271591">
    <property type="protein sequence ID" value="ERL64929.1"/>
    <property type="molecule type" value="Genomic_DNA"/>
</dbReference>
<dbReference type="STRING" id="1231336.L248_0533"/>